<dbReference type="EMBL" id="AVOT02025051">
    <property type="protein sequence ID" value="MBW0516103.1"/>
    <property type="molecule type" value="Genomic_DNA"/>
</dbReference>
<name>A0A9Q3EBZ6_9BASI</name>
<gene>
    <name evidence="2" type="ORF">O181_055818</name>
</gene>
<organism evidence="2 3">
    <name type="scientific">Austropuccinia psidii MF-1</name>
    <dbReference type="NCBI Taxonomy" id="1389203"/>
    <lineage>
        <taxon>Eukaryota</taxon>
        <taxon>Fungi</taxon>
        <taxon>Dikarya</taxon>
        <taxon>Basidiomycota</taxon>
        <taxon>Pucciniomycotina</taxon>
        <taxon>Pucciniomycetes</taxon>
        <taxon>Pucciniales</taxon>
        <taxon>Sphaerophragmiaceae</taxon>
        <taxon>Austropuccinia</taxon>
    </lineage>
</organism>
<dbReference type="Proteomes" id="UP000765509">
    <property type="component" value="Unassembled WGS sequence"/>
</dbReference>
<feature type="region of interest" description="Disordered" evidence="1">
    <location>
        <begin position="1"/>
        <end position="42"/>
    </location>
</feature>
<evidence type="ECO:0000313" key="3">
    <source>
        <dbReference type="Proteomes" id="UP000765509"/>
    </source>
</evidence>
<dbReference type="AlphaFoldDB" id="A0A9Q3EBZ6"/>
<feature type="compositionally biased region" description="Polar residues" evidence="1">
    <location>
        <begin position="11"/>
        <end position="27"/>
    </location>
</feature>
<accession>A0A9Q3EBZ6</accession>
<sequence>MAVTAGRGKKNNSSCQQSWPHSSQQMVTLAKSRADARPSRYPHPSMCPAAWQPYGSARSIHAATSFSGANGKWISQESQLENLPLRILKRKIGTSDSASQNLYCIWHSSVQRRRTEAKLT</sequence>
<comment type="caution">
    <text evidence="2">The sequence shown here is derived from an EMBL/GenBank/DDBJ whole genome shotgun (WGS) entry which is preliminary data.</text>
</comment>
<reference evidence="2" key="1">
    <citation type="submission" date="2021-03" db="EMBL/GenBank/DDBJ databases">
        <title>Draft genome sequence of rust myrtle Austropuccinia psidii MF-1, a brazilian biotype.</title>
        <authorList>
            <person name="Quecine M.C."/>
            <person name="Pachon D.M.R."/>
            <person name="Bonatelli M.L."/>
            <person name="Correr F.H."/>
            <person name="Franceschini L.M."/>
            <person name="Leite T.F."/>
            <person name="Margarido G.R.A."/>
            <person name="Almeida C.A."/>
            <person name="Ferrarezi J.A."/>
            <person name="Labate C.A."/>
        </authorList>
    </citation>
    <scope>NUCLEOTIDE SEQUENCE</scope>
    <source>
        <strain evidence="2">MF-1</strain>
    </source>
</reference>
<evidence type="ECO:0000313" key="2">
    <source>
        <dbReference type="EMBL" id="MBW0516103.1"/>
    </source>
</evidence>
<evidence type="ECO:0000256" key="1">
    <source>
        <dbReference type="SAM" id="MobiDB-lite"/>
    </source>
</evidence>
<protein>
    <submittedName>
        <fullName evidence="2">Uncharacterized protein</fullName>
    </submittedName>
</protein>
<proteinExistence type="predicted"/>
<keyword evidence="3" id="KW-1185">Reference proteome</keyword>